<proteinExistence type="predicted"/>
<evidence type="ECO:0000256" key="1">
    <source>
        <dbReference type="SAM" id="MobiDB-lite"/>
    </source>
</evidence>
<organism evidence="2 3">
    <name type="scientific">Acropora cervicornis</name>
    <name type="common">Staghorn coral</name>
    <dbReference type="NCBI Taxonomy" id="6130"/>
    <lineage>
        <taxon>Eukaryota</taxon>
        <taxon>Metazoa</taxon>
        <taxon>Cnidaria</taxon>
        <taxon>Anthozoa</taxon>
        <taxon>Hexacorallia</taxon>
        <taxon>Scleractinia</taxon>
        <taxon>Astrocoeniina</taxon>
        <taxon>Acroporidae</taxon>
        <taxon>Acropora</taxon>
    </lineage>
</organism>
<accession>A0AAD9PV92</accession>
<gene>
    <name evidence="2" type="ORF">P5673_029824</name>
</gene>
<feature type="compositionally biased region" description="Basic and acidic residues" evidence="1">
    <location>
        <begin position="33"/>
        <end position="48"/>
    </location>
</feature>
<feature type="region of interest" description="Disordered" evidence="1">
    <location>
        <begin position="19"/>
        <end position="53"/>
    </location>
</feature>
<dbReference type="Proteomes" id="UP001249851">
    <property type="component" value="Unassembled WGS sequence"/>
</dbReference>
<comment type="caution">
    <text evidence="2">The sequence shown here is derived from an EMBL/GenBank/DDBJ whole genome shotgun (WGS) entry which is preliminary data.</text>
</comment>
<evidence type="ECO:0000313" key="3">
    <source>
        <dbReference type="Proteomes" id="UP001249851"/>
    </source>
</evidence>
<evidence type="ECO:0000313" key="2">
    <source>
        <dbReference type="EMBL" id="KAK2549698.1"/>
    </source>
</evidence>
<protein>
    <submittedName>
        <fullName evidence="2">Uncharacterized protein</fullName>
    </submittedName>
</protein>
<dbReference type="EMBL" id="JARQWQ010000122">
    <property type="protein sequence ID" value="KAK2549698.1"/>
    <property type="molecule type" value="Genomic_DNA"/>
</dbReference>
<reference evidence="2" key="2">
    <citation type="journal article" date="2023" name="Science">
        <title>Genomic signatures of disease resistance in endangered staghorn corals.</title>
        <authorList>
            <person name="Vollmer S.V."/>
            <person name="Selwyn J.D."/>
            <person name="Despard B.A."/>
            <person name="Roesel C.L."/>
        </authorList>
    </citation>
    <scope>NUCLEOTIDE SEQUENCE</scope>
    <source>
        <strain evidence="2">K2</strain>
    </source>
</reference>
<dbReference type="AlphaFoldDB" id="A0AAD9PV92"/>
<sequence length="150" mass="16936">MNGRRDLVIKKQRKSLEKVTGALGDNQSQQYQKDAHKCEGTQKTENGDKGPFITEEIDELPASNNAQSSSGPSTVRKVFQFVRHVGFYVGYTIDLLIPQYSRNSSVTLSEKEYLEVGTLWKLVQVVCRPRKKVFSSNNEAPSFIYRMGVS</sequence>
<keyword evidence="3" id="KW-1185">Reference proteome</keyword>
<name>A0AAD9PV92_ACRCE</name>
<reference evidence="2" key="1">
    <citation type="journal article" date="2023" name="G3 (Bethesda)">
        <title>Whole genome assembly and annotation of the endangered Caribbean coral Acropora cervicornis.</title>
        <authorList>
            <person name="Selwyn J.D."/>
            <person name="Vollmer S.V."/>
        </authorList>
    </citation>
    <scope>NUCLEOTIDE SEQUENCE</scope>
    <source>
        <strain evidence="2">K2</strain>
    </source>
</reference>